<gene>
    <name evidence="6" type="ORF">BKA23_1013</name>
</gene>
<dbReference type="PROSITE" id="PS50937">
    <property type="entry name" value="HTH_MERR_2"/>
    <property type="match status" value="1"/>
</dbReference>
<evidence type="ECO:0000313" key="7">
    <source>
        <dbReference type="Proteomes" id="UP000318297"/>
    </source>
</evidence>
<feature type="domain" description="HTH merR-type" evidence="5">
    <location>
        <begin position="1"/>
        <end position="68"/>
    </location>
</feature>
<dbReference type="SMART" id="SM00422">
    <property type="entry name" value="HTH_MERR"/>
    <property type="match status" value="1"/>
</dbReference>
<sequence length="204" mass="22209">MSELSRVTDLPVATLKFYLREGLLHSGDVTSRTQATYDESHAERVRLIRALIESAHLSLARVRQVLETLDEPPSQRYDLLAAAQSAITPACPAAPDPAWTAVARQFVADRGWPMTDDDPLVELLGEQIRVLVASGIESQGQATLEEYADAAEHLAVTDLATVPADAAQAVRQVVIGTLLTDPLILTFRRLAQRHITSGGTPRRP</sequence>
<organism evidence="6 7">
    <name type="scientific">Rudaeicoccus suwonensis</name>
    <dbReference type="NCBI Taxonomy" id="657409"/>
    <lineage>
        <taxon>Bacteria</taxon>
        <taxon>Bacillati</taxon>
        <taxon>Actinomycetota</taxon>
        <taxon>Actinomycetes</taxon>
        <taxon>Micrococcales</taxon>
        <taxon>Dermacoccaceae</taxon>
        <taxon>Rudaeicoccus</taxon>
    </lineage>
</organism>
<keyword evidence="7" id="KW-1185">Reference proteome</keyword>
<dbReference type="InterPro" id="IPR000551">
    <property type="entry name" value="MerR-type_HTH_dom"/>
</dbReference>
<dbReference type="PANTHER" id="PTHR30204">
    <property type="entry name" value="REDOX-CYCLING DRUG-SENSING TRANSCRIPTIONAL ACTIVATOR SOXR"/>
    <property type="match status" value="1"/>
</dbReference>
<dbReference type="AlphaFoldDB" id="A0A561E9B9"/>
<evidence type="ECO:0000259" key="5">
    <source>
        <dbReference type="PROSITE" id="PS50937"/>
    </source>
</evidence>
<evidence type="ECO:0000256" key="4">
    <source>
        <dbReference type="ARBA" id="ARBA00023163"/>
    </source>
</evidence>
<proteinExistence type="predicted"/>
<reference evidence="6 7" key="1">
    <citation type="submission" date="2019-06" db="EMBL/GenBank/DDBJ databases">
        <title>Sequencing the genomes of 1000 actinobacteria strains.</title>
        <authorList>
            <person name="Klenk H.-P."/>
        </authorList>
    </citation>
    <scope>NUCLEOTIDE SEQUENCE [LARGE SCALE GENOMIC DNA]</scope>
    <source>
        <strain evidence="6 7">DSM 19560</strain>
    </source>
</reference>
<keyword evidence="1" id="KW-0678">Repressor</keyword>
<keyword evidence="2" id="KW-0805">Transcription regulation</keyword>
<dbReference type="Pfam" id="PF13411">
    <property type="entry name" value="MerR_1"/>
    <property type="match status" value="1"/>
</dbReference>
<keyword evidence="4" id="KW-0804">Transcription</keyword>
<protein>
    <submittedName>
        <fullName evidence="6">MerR-like DNA binding protein</fullName>
    </submittedName>
</protein>
<keyword evidence="3" id="KW-0238">DNA-binding</keyword>
<comment type="caution">
    <text evidence="6">The sequence shown here is derived from an EMBL/GenBank/DDBJ whole genome shotgun (WGS) entry which is preliminary data.</text>
</comment>
<dbReference type="GO" id="GO:0003700">
    <property type="term" value="F:DNA-binding transcription factor activity"/>
    <property type="evidence" value="ECO:0007669"/>
    <property type="project" value="InterPro"/>
</dbReference>
<dbReference type="Gene3D" id="1.10.1660.10">
    <property type="match status" value="1"/>
</dbReference>
<evidence type="ECO:0000313" key="6">
    <source>
        <dbReference type="EMBL" id="TWE12213.1"/>
    </source>
</evidence>
<dbReference type="InterPro" id="IPR047057">
    <property type="entry name" value="MerR_fam"/>
</dbReference>
<dbReference type="SUPFAM" id="SSF46955">
    <property type="entry name" value="Putative DNA-binding domain"/>
    <property type="match status" value="1"/>
</dbReference>
<dbReference type="Proteomes" id="UP000318297">
    <property type="component" value="Unassembled WGS sequence"/>
</dbReference>
<evidence type="ECO:0000256" key="2">
    <source>
        <dbReference type="ARBA" id="ARBA00023015"/>
    </source>
</evidence>
<dbReference type="PANTHER" id="PTHR30204:SF69">
    <property type="entry name" value="MERR-FAMILY TRANSCRIPTIONAL REGULATOR"/>
    <property type="match status" value="1"/>
</dbReference>
<evidence type="ECO:0000256" key="1">
    <source>
        <dbReference type="ARBA" id="ARBA00022491"/>
    </source>
</evidence>
<dbReference type="EMBL" id="VIVQ01000001">
    <property type="protein sequence ID" value="TWE12213.1"/>
    <property type="molecule type" value="Genomic_DNA"/>
</dbReference>
<dbReference type="RefSeq" id="WP_246104598.1">
    <property type="nucleotide sequence ID" value="NZ_VIVQ01000001.1"/>
</dbReference>
<evidence type="ECO:0000256" key="3">
    <source>
        <dbReference type="ARBA" id="ARBA00023125"/>
    </source>
</evidence>
<dbReference type="InterPro" id="IPR009061">
    <property type="entry name" value="DNA-bd_dom_put_sf"/>
</dbReference>
<name>A0A561E9B9_9MICO</name>
<dbReference type="GO" id="GO:0003677">
    <property type="term" value="F:DNA binding"/>
    <property type="evidence" value="ECO:0007669"/>
    <property type="project" value="UniProtKB-KW"/>
</dbReference>
<accession>A0A561E9B9</accession>